<evidence type="ECO:0000256" key="6">
    <source>
        <dbReference type="ARBA" id="ARBA00013147"/>
    </source>
</evidence>
<dbReference type="InterPro" id="IPR002912">
    <property type="entry name" value="ACT_dom"/>
</dbReference>
<reference evidence="21" key="1">
    <citation type="submission" date="2016-10" db="EMBL/GenBank/DDBJ databases">
        <title>Sequence of Gallionella enrichment culture.</title>
        <authorList>
            <person name="Poehlein A."/>
            <person name="Muehling M."/>
            <person name="Daniel R."/>
        </authorList>
    </citation>
    <scope>NUCLEOTIDE SEQUENCE</scope>
</reference>
<evidence type="ECO:0000256" key="10">
    <source>
        <dbReference type="ARBA" id="ARBA00023141"/>
    </source>
</evidence>
<dbReference type="PIRSF" id="PIRSF001500">
    <property type="entry name" value="Chor_mut_pdt_Ppr"/>
    <property type="match status" value="1"/>
</dbReference>
<dbReference type="FunFam" id="3.40.190.10:FF:000034">
    <property type="entry name" value="Chorismate mutase/prephenate dehydratase"/>
    <property type="match status" value="1"/>
</dbReference>
<comment type="subcellular location">
    <subcellularLocation>
        <location evidence="3">Cytoplasm</location>
    </subcellularLocation>
</comment>
<dbReference type="PROSITE" id="PS51671">
    <property type="entry name" value="ACT"/>
    <property type="match status" value="1"/>
</dbReference>
<evidence type="ECO:0000256" key="2">
    <source>
        <dbReference type="ARBA" id="ARBA00002364"/>
    </source>
</evidence>
<sequence length="355" mass="38406">MTDELKKCREQIDAIDDQVLQLVSERARLAHTIGNLKNGGPIYRPEREAQVLRRLLEQNPGPLCDEAVTAIFRTVMSNCRALEKEISVAFLGPLGTYSEEAAIKQFGGLSHPVQCASIDEVFQCVESGTVDYGVVPVENSTEGAIGRTLDLLLVTGLQICGEVSLAVHHNLLSRATDKAAISKVYSHSQSLAQCHEWLNRNLPGVERQAVASNSEAARLAAEHPGVAAIASRRAGELFGLGFLAENIEDDPRNTTRFLVLSSHDVGVSGHDKTSLAMATRNAPGAVVGLLEPLARHGISMSKLESRPAHTGMWEYIFYVDIEGHRADARVAQALAELNQRAAFLKVLGSYPVAVV</sequence>
<evidence type="ECO:0000256" key="1">
    <source>
        <dbReference type="ARBA" id="ARBA00000824"/>
    </source>
</evidence>
<evidence type="ECO:0000256" key="16">
    <source>
        <dbReference type="ARBA" id="ARBA00031520"/>
    </source>
</evidence>
<dbReference type="SMART" id="SM00830">
    <property type="entry name" value="CM_2"/>
    <property type="match status" value="1"/>
</dbReference>
<comment type="pathway">
    <text evidence="5">Metabolic intermediate biosynthesis; prephenate biosynthesis; prephenate from chorismate: step 1/1.</text>
</comment>
<dbReference type="FunFam" id="3.30.70.260:FF:000012">
    <property type="entry name" value="Prephenate dehydratase"/>
    <property type="match status" value="1"/>
</dbReference>
<dbReference type="UniPathway" id="UPA00120">
    <property type="reaction ID" value="UER00203"/>
</dbReference>
<evidence type="ECO:0000256" key="5">
    <source>
        <dbReference type="ARBA" id="ARBA00004817"/>
    </source>
</evidence>
<keyword evidence="8" id="KW-0963">Cytoplasm</keyword>
<accession>A0A1J5R4T7</accession>
<dbReference type="NCBIfam" id="TIGR01807">
    <property type="entry name" value="CM_P2"/>
    <property type="match status" value="1"/>
</dbReference>
<evidence type="ECO:0000256" key="15">
    <source>
        <dbReference type="ARBA" id="ARBA00031175"/>
    </source>
</evidence>
<comment type="catalytic activity">
    <reaction evidence="1">
        <text>chorismate = prephenate</text>
        <dbReference type="Rhea" id="RHEA:13897"/>
        <dbReference type="ChEBI" id="CHEBI:29748"/>
        <dbReference type="ChEBI" id="CHEBI:29934"/>
        <dbReference type="EC" id="5.4.99.5"/>
    </reaction>
</comment>
<dbReference type="SUPFAM" id="SSF53850">
    <property type="entry name" value="Periplasmic binding protein-like II"/>
    <property type="match status" value="1"/>
</dbReference>
<evidence type="ECO:0000256" key="9">
    <source>
        <dbReference type="ARBA" id="ARBA00022605"/>
    </source>
</evidence>
<evidence type="ECO:0000256" key="12">
    <source>
        <dbReference type="ARBA" id="ARBA00023235"/>
    </source>
</evidence>
<evidence type="ECO:0000256" key="3">
    <source>
        <dbReference type="ARBA" id="ARBA00004496"/>
    </source>
</evidence>
<gene>
    <name evidence="21" type="primary">pheA_12</name>
    <name evidence="21" type="ORF">GALL_334450</name>
</gene>
<dbReference type="InterPro" id="IPR002701">
    <property type="entry name" value="CM_II_prokaryot"/>
</dbReference>
<evidence type="ECO:0000259" key="18">
    <source>
        <dbReference type="PROSITE" id="PS51168"/>
    </source>
</evidence>
<evidence type="ECO:0000259" key="20">
    <source>
        <dbReference type="PROSITE" id="PS51671"/>
    </source>
</evidence>
<dbReference type="GO" id="GO:0009094">
    <property type="term" value="P:L-phenylalanine biosynthetic process"/>
    <property type="evidence" value="ECO:0007669"/>
    <property type="project" value="UniProtKB-UniPathway"/>
</dbReference>
<evidence type="ECO:0000256" key="8">
    <source>
        <dbReference type="ARBA" id="ARBA00022490"/>
    </source>
</evidence>
<dbReference type="NCBIfam" id="NF008865">
    <property type="entry name" value="PRK11898.1"/>
    <property type="match status" value="1"/>
</dbReference>
<dbReference type="InterPro" id="IPR045865">
    <property type="entry name" value="ACT-like_dom_sf"/>
</dbReference>
<dbReference type="FunFam" id="3.40.190.10:FF:000029">
    <property type="entry name" value="Chorismate mutase/Prephenate dehydratase"/>
    <property type="match status" value="1"/>
</dbReference>
<feature type="domain" description="Chorismate mutase" evidence="18">
    <location>
        <begin position="1"/>
        <end position="87"/>
    </location>
</feature>
<dbReference type="GO" id="GO:0004106">
    <property type="term" value="F:chorismate mutase activity"/>
    <property type="evidence" value="ECO:0007669"/>
    <property type="project" value="UniProtKB-EC"/>
</dbReference>
<dbReference type="EC" id="4.2.1.51" evidence="6"/>
<keyword evidence="14" id="KW-0511">Multifunctional enzyme</keyword>
<dbReference type="Gene3D" id="3.30.70.260">
    <property type="match status" value="1"/>
</dbReference>
<dbReference type="InterPro" id="IPR036979">
    <property type="entry name" value="CM_dom_sf"/>
</dbReference>
<keyword evidence="10" id="KW-0057">Aromatic amino acid biosynthesis</keyword>
<evidence type="ECO:0000256" key="11">
    <source>
        <dbReference type="ARBA" id="ARBA00023222"/>
    </source>
</evidence>
<dbReference type="InterPro" id="IPR010957">
    <property type="entry name" value="G/b/e-P-prot_chorismate_mutase"/>
</dbReference>
<keyword evidence="13" id="KW-0456">Lyase</keyword>
<dbReference type="PROSITE" id="PS51171">
    <property type="entry name" value="PREPHENATE_DEHYDR_3"/>
    <property type="match status" value="1"/>
</dbReference>
<protein>
    <recommendedName>
        <fullName evidence="7">Bifunctional chorismate mutase/prephenate dehydratase</fullName>
        <ecNumber evidence="6">4.2.1.51</ecNumber>
    </recommendedName>
    <alternativeName>
        <fullName evidence="16">Chorismate mutase-prephenate dehydratase</fullName>
    </alternativeName>
    <alternativeName>
        <fullName evidence="15">p-protein</fullName>
    </alternativeName>
</protein>
<evidence type="ECO:0000259" key="19">
    <source>
        <dbReference type="PROSITE" id="PS51171"/>
    </source>
</evidence>
<dbReference type="UniPathway" id="UPA00121">
    <property type="reaction ID" value="UER00345"/>
</dbReference>
<dbReference type="PANTHER" id="PTHR21022:SF19">
    <property type="entry name" value="PREPHENATE DEHYDRATASE-RELATED"/>
    <property type="match status" value="1"/>
</dbReference>
<dbReference type="GO" id="GO:0046417">
    <property type="term" value="P:chorismate metabolic process"/>
    <property type="evidence" value="ECO:0007669"/>
    <property type="project" value="InterPro"/>
</dbReference>
<dbReference type="PANTHER" id="PTHR21022">
    <property type="entry name" value="PREPHENATE DEHYDRATASE P PROTEIN"/>
    <property type="match status" value="1"/>
</dbReference>
<keyword evidence="11" id="KW-0584">Phenylalanine biosynthesis</keyword>
<dbReference type="InterPro" id="IPR008242">
    <property type="entry name" value="Chor_mutase/pphenate_deHydtase"/>
</dbReference>
<dbReference type="SUPFAM" id="SSF48600">
    <property type="entry name" value="Chorismate mutase II"/>
    <property type="match status" value="1"/>
</dbReference>
<keyword evidence="9" id="KW-0028">Amino-acid biosynthesis</keyword>
<organism evidence="21">
    <name type="scientific">mine drainage metagenome</name>
    <dbReference type="NCBI Taxonomy" id="410659"/>
    <lineage>
        <taxon>unclassified sequences</taxon>
        <taxon>metagenomes</taxon>
        <taxon>ecological metagenomes</taxon>
    </lineage>
</organism>
<comment type="function">
    <text evidence="2">Catalyzes the Claisen rearrangement of chorismate to prephenate and the decarboxylation/dehydration of prephenate to phenylpyruvate.</text>
</comment>
<keyword evidence="12" id="KW-0413">Isomerase</keyword>
<evidence type="ECO:0000313" key="21">
    <source>
        <dbReference type="EMBL" id="OIQ84739.1"/>
    </source>
</evidence>
<evidence type="ECO:0000256" key="7">
    <source>
        <dbReference type="ARBA" id="ARBA00014401"/>
    </source>
</evidence>
<dbReference type="Pfam" id="PF01842">
    <property type="entry name" value="ACT"/>
    <property type="match status" value="1"/>
</dbReference>
<dbReference type="AlphaFoldDB" id="A0A1J5R4T7"/>
<dbReference type="CDD" id="cd04905">
    <property type="entry name" value="ACT_CM-PDT"/>
    <property type="match status" value="1"/>
</dbReference>
<dbReference type="InterPro" id="IPR001086">
    <property type="entry name" value="Preph_deHydtase"/>
</dbReference>
<dbReference type="GO" id="GO:0005737">
    <property type="term" value="C:cytoplasm"/>
    <property type="evidence" value="ECO:0007669"/>
    <property type="project" value="UniProtKB-SubCell"/>
</dbReference>
<evidence type="ECO:0000256" key="13">
    <source>
        <dbReference type="ARBA" id="ARBA00023239"/>
    </source>
</evidence>
<evidence type="ECO:0000256" key="17">
    <source>
        <dbReference type="ARBA" id="ARBA00047848"/>
    </source>
</evidence>
<dbReference type="Pfam" id="PF01817">
    <property type="entry name" value="CM_2"/>
    <property type="match status" value="1"/>
</dbReference>
<dbReference type="PROSITE" id="PS00858">
    <property type="entry name" value="PREPHENATE_DEHYDR_2"/>
    <property type="match status" value="1"/>
</dbReference>
<dbReference type="EMBL" id="MLJW01000595">
    <property type="protein sequence ID" value="OIQ84739.1"/>
    <property type="molecule type" value="Genomic_DNA"/>
</dbReference>
<dbReference type="Pfam" id="PF00800">
    <property type="entry name" value="PDT"/>
    <property type="match status" value="1"/>
</dbReference>
<dbReference type="SUPFAM" id="SSF55021">
    <property type="entry name" value="ACT-like"/>
    <property type="match status" value="1"/>
</dbReference>
<dbReference type="InterPro" id="IPR018528">
    <property type="entry name" value="Preph_deHydtase_CS"/>
</dbReference>
<dbReference type="Gene3D" id="3.40.190.10">
    <property type="entry name" value="Periplasmic binding protein-like II"/>
    <property type="match status" value="2"/>
</dbReference>
<dbReference type="PROSITE" id="PS00857">
    <property type="entry name" value="PREPHENATE_DEHYDR_1"/>
    <property type="match status" value="1"/>
</dbReference>
<evidence type="ECO:0000256" key="4">
    <source>
        <dbReference type="ARBA" id="ARBA00004741"/>
    </source>
</evidence>
<dbReference type="Gene3D" id="1.20.59.10">
    <property type="entry name" value="Chorismate mutase"/>
    <property type="match status" value="1"/>
</dbReference>
<dbReference type="PROSITE" id="PS51168">
    <property type="entry name" value="CHORISMATE_MUT_2"/>
    <property type="match status" value="1"/>
</dbReference>
<evidence type="ECO:0000256" key="14">
    <source>
        <dbReference type="ARBA" id="ARBA00023268"/>
    </source>
</evidence>
<proteinExistence type="predicted"/>
<comment type="catalytic activity">
    <reaction evidence="17">
        <text>prephenate + H(+) = 3-phenylpyruvate + CO2 + H2O</text>
        <dbReference type="Rhea" id="RHEA:21648"/>
        <dbReference type="ChEBI" id="CHEBI:15377"/>
        <dbReference type="ChEBI" id="CHEBI:15378"/>
        <dbReference type="ChEBI" id="CHEBI:16526"/>
        <dbReference type="ChEBI" id="CHEBI:18005"/>
        <dbReference type="ChEBI" id="CHEBI:29934"/>
        <dbReference type="EC" id="4.2.1.51"/>
    </reaction>
</comment>
<dbReference type="CDD" id="cd13630">
    <property type="entry name" value="PBP2_PDT_1"/>
    <property type="match status" value="1"/>
</dbReference>
<comment type="caution">
    <text evidence="21">The sequence shown here is derived from an EMBL/GenBank/DDBJ whole genome shotgun (WGS) entry which is preliminary data.</text>
</comment>
<name>A0A1J5R4T7_9ZZZZ</name>
<dbReference type="InterPro" id="IPR036263">
    <property type="entry name" value="Chorismate_II_sf"/>
</dbReference>
<feature type="domain" description="Prephenate dehydratase" evidence="19">
    <location>
        <begin position="87"/>
        <end position="262"/>
    </location>
</feature>
<feature type="domain" description="ACT" evidence="20">
    <location>
        <begin position="274"/>
        <end position="351"/>
    </location>
</feature>
<comment type="pathway">
    <text evidence="4">Amino-acid biosynthesis; L-phenylalanine biosynthesis; phenylpyruvate from prephenate: step 1/1.</text>
</comment>
<dbReference type="GO" id="GO:0004664">
    <property type="term" value="F:prephenate dehydratase activity"/>
    <property type="evidence" value="ECO:0007669"/>
    <property type="project" value="UniProtKB-EC"/>
</dbReference>